<gene>
    <name evidence="1" type="ORF">ACFQ27_02370</name>
</gene>
<accession>A0ABW3T188</accession>
<feature type="non-terminal residue" evidence="1">
    <location>
        <position position="1"/>
    </location>
</feature>
<dbReference type="EMBL" id="JBHTLQ010000003">
    <property type="protein sequence ID" value="MFD1189410.1"/>
    <property type="molecule type" value="Genomic_DNA"/>
</dbReference>
<name>A0ABW3T188_9CAUL</name>
<reference evidence="2" key="1">
    <citation type="journal article" date="2019" name="Int. J. Syst. Evol. Microbiol.">
        <title>The Global Catalogue of Microorganisms (GCM) 10K type strain sequencing project: providing services to taxonomists for standard genome sequencing and annotation.</title>
        <authorList>
            <consortium name="The Broad Institute Genomics Platform"/>
            <consortium name="The Broad Institute Genome Sequencing Center for Infectious Disease"/>
            <person name="Wu L."/>
            <person name="Ma J."/>
        </authorList>
    </citation>
    <scope>NUCLEOTIDE SEQUENCE [LARGE SCALE GENOMIC DNA]</scope>
    <source>
        <strain evidence="2">CCUG 55074</strain>
    </source>
</reference>
<comment type="caution">
    <text evidence="1">The sequence shown here is derived from an EMBL/GenBank/DDBJ whole genome shotgun (WGS) entry which is preliminary data.</text>
</comment>
<dbReference type="Gene3D" id="3.30.10.10">
    <property type="entry name" value="Trypsin Inhibitor V, subunit A"/>
    <property type="match status" value="1"/>
</dbReference>
<dbReference type="Proteomes" id="UP001597216">
    <property type="component" value="Unassembled WGS sequence"/>
</dbReference>
<proteinExistence type="predicted"/>
<sequence length="78" mass="8389">APAPAPRPAPPIRPADACGAAEAQTYVGRLRTEIPVPVLPALQRVACTTCPVTLDFNPRRLNFFYDAETGIIKEVRCG</sequence>
<organism evidence="1 2">
    <name type="scientific">Phenylobacterium conjunctum</name>
    <dbReference type="NCBI Taxonomy" id="1298959"/>
    <lineage>
        <taxon>Bacteria</taxon>
        <taxon>Pseudomonadati</taxon>
        <taxon>Pseudomonadota</taxon>
        <taxon>Alphaproteobacteria</taxon>
        <taxon>Caulobacterales</taxon>
        <taxon>Caulobacteraceae</taxon>
        <taxon>Phenylobacterium</taxon>
    </lineage>
</organism>
<keyword evidence="2" id="KW-1185">Reference proteome</keyword>
<dbReference type="RefSeq" id="WP_377352267.1">
    <property type="nucleotide sequence ID" value="NZ_JBHTLQ010000003.1"/>
</dbReference>
<evidence type="ECO:0000313" key="1">
    <source>
        <dbReference type="EMBL" id="MFD1189410.1"/>
    </source>
</evidence>
<protein>
    <submittedName>
        <fullName evidence="1">Peptidase inhibitor I78</fullName>
    </submittedName>
</protein>
<evidence type="ECO:0000313" key="2">
    <source>
        <dbReference type="Proteomes" id="UP001597216"/>
    </source>
</evidence>